<keyword evidence="1" id="KW-0472">Membrane</keyword>
<protein>
    <recommendedName>
        <fullName evidence="4">Lipoprotein</fullName>
    </recommendedName>
</protein>
<evidence type="ECO:0000313" key="3">
    <source>
        <dbReference type="Proteomes" id="UP001179280"/>
    </source>
</evidence>
<keyword evidence="1" id="KW-0812">Transmembrane</keyword>
<dbReference type="RefSeq" id="WP_204463825.1">
    <property type="nucleotide sequence ID" value="NZ_JAFBCV010000001.1"/>
</dbReference>
<evidence type="ECO:0000256" key="1">
    <source>
        <dbReference type="SAM" id="Phobius"/>
    </source>
</evidence>
<keyword evidence="1" id="KW-1133">Transmembrane helix</keyword>
<organism evidence="2 3">
    <name type="scientific">Shouchella xiaoxiensis</name>
    <dbReference type="NCBI Taxonomy" id="766895"/>
    <lineage>
        <taxon>Bacteria</taxon>
        <taxon>Bacillati</taxon>
        <taxon>Bacillota</taxon>
        <taxon>Bacilli</taxon>
        <taxon>Bacillales</taxon>
        <taxon>Bacillaceae</taxon>
        <taxon>Shouchella</taxon>
    </lineage>
</organism>
<feature type="transmembrane region" description="Helical" evidence="1">
    <location>
        <begin position="7"/>
        <end position="26"/>
    </location>
</feature>
<accession>A0ABS2SNF5</accession>
<name>A0ABS2SNF5_9BACI</name>
<reference evidence="2" key="1">
    <citation type="submission" date="2021-01" db="EMBL/GenBank/DDBJ databases">
        <title>Genomic Encyclopedia of Type Strains, Phase IV (KMG-IV): sequencing the most valuable type-strain genomes for metagenomic binning, comparative biology and taxonomic classification.</title>
        <authorList>
            <person name="Goeker M."/>
        </authorList>
    </citation>
    <scope>NUCLEOTIDE SEQUENCE</scope>
    <source>
        <strain evidence="2">DSM 21943</strain>
    </source>
</reference>
<sequence>MKYKKTILVLSLIISLVIVLLLLNYVNEKEKIEESQKAQYLSMQEGAASMFGLEIKDEDDEGYFIMSATKETEIILDRWKAVSDAFPSIEYPTEELGEEDWVGVVDVYLRNQFQMQEETKKVIKELDLEDASVSGIDYYISYQSQPSEHATLFRELLEEHYLK</sequence>
<evidence type="ECO:0008006" key="4">
    <source>
        <dbReference type="Google" id="ProtNLM"/>
    </source>
</evidence>
<comment type="caution">
    <text evidence="2">The sequence shown here is derived from an EMBL/GenBank/DDBJ whole genome shotgun (WGS) entry which is preliminary data.</text>
</comment>
<dbReference type="EMBL" id="JAFBCV010000001">
    <property type="protein sequence ID" value="MBM7837051.1"/>
    <property type="molecule type" value="Genomic_DNA"/>
</dbReference>
<proteinExistence type="predicted"/>
<keyword evidence="3" id="KW-1185">Reference proteome</keyword>
<evidence type="ECO:0000313" key="2">
    <source>
        <dbReference type="EMBL" id="MBM7837051.1"/>
    </source>
</evidence>
<gene>
    <name evidence="2" type="ORF">JOC54_000282</name>
</gene>
<dbReference type="Proteomes" id="UP001179280">
    <property type="component" value="Unassembled WGS sequence"/>
</dbReference>